<proteinExistence type="predicted"/>
<organism evidence="1 2">
    <name type="scientific">Acaulospora colombiana</name>
    <dbReference type="NCBI Taxonomy" id="27376"/>
    <lineage>
        <taxon>Eukaryota</taxon>
        <taxon>Fungi</taxon>
        <taxon>Fungi incertae sedis</taxon>
        <taxon>Mucoromycota</taxon>
        <taxon>Glomeromycotina</taxon>
        <taxon>Glomeromycetes</taxon>
        <taxon>Diversisporales</taxon>
        <taxon>Acaulosporaceae</taxon>
        <taxon>Acaulospora</taxon>
    </lineage>
</organism>
<protein>
    <submittedName>
        <fullName evidence="1">61_t:CDS:1</fullName>
    </submittedName>
</protein>
<evidence type="ECO:0000313" key="1">
    <source>
        <dbReference type="EMBL" id="CAG8584492.1"/>
    </source>
</evidence>
<accession>A0ACA9MCU4</accession>
<keyword evidence="2" id="KW-1185">Reference proteome</keyword>
<name>A0ACA9MCU4_9GLOM</name>
<sequence length="358" mass="40435">MASSSTKMKPNRTKKKSYENPEKSVENPTSTSKGQGKIQVKTESRPKTNNIFEKYIISSEDEPELPQDTWGTIDKDWEVEKIVDEAVDLAGKHKYQVRSFKLANGTSTTWVEYKTLIGNAGEVLKDWESEKARRIIERRKYYAKHGYPVSLFSNQCVYVIHFMELGMGRDQELTPEMKFTSSLGSLNGADWNDEIAQVKAEALPFMKMGGVVRAEKNRPDKISPSHPSVKRSESEAQHRAPSTPVTSVENATISPSQSVVTPSKRPFRGPLSAQKRHELKQSPTQPIKRSSSPNLAQSTPSKRRNTGKNRRVWKRWNSATQEARAASVTLVNDVDDETVPASVDWQTFEYIENGPYRS</sequence>
<dbReference type="Proteomes" id="UP000789525">
    <property type="component" value="Unassembled WGS sequence"/>
</dbReference>
<reference evidence="1" key="1">
    <citation type="submission" date="2021-06" db="EMBL/GenBank/DDBJ databases">
        <authorList>
            <person name="Kallberg Y."/>
            <person name="Tangrot J."/>
            <person name="Rosling A."/>
        </authorList>
    </citation>
    <scope>NUCLEOTIDE SEQUENCE</scope>
    <source>
        <strain evidence="1">CL356</strain>
    </source>
</reference>
<gene>
    <name evidence="1" type="ORF">ACOLOM_LOCUS6090</name>
</gene>
<comment type="caution">
    <text evidence="1">The sequence shown here is derived from an EMBL/GenBank/DDBJ whole genome shotgun (WGS) entry which is preliminary data.</text>
</comment>
<dbReference type="EMBL" id="CAJVPT010012038">
    <property type="protein sequence ID" value="CAG8584492.1"/>
    <property type="molecule type" value="Genomic_DNA"/>
</dbReference>
<evidence type="ECO:0000313" key="2">
    <source>
        <dbReference type="Proteomes" id="UP000789525"/>
    </source>
</evidence>